<gene>
    <name evidence="2" type="ORF">IMCC3317_18320</name>
</gene>
<accession>A0A7L4ZJ86</accession>
<protein>
    <submittedName>
        <fullName evidence="2">Uncharacterized protein</fullName>
    </submittedName>
</protein>
<evidence type="ECO:0000313" key="2">
    <source>
        <dbReference type="EMBL" id="QHI36469.1"/>
    </source>
</evidence>
<dbReference type="Proteomes" id="UP000464657">
    <property type="component" value="Chromosome"/>
</dbReference>
<keyword evidence="1" id="KW-0732">Signal</keyword>
<evidence type="ECO:0000313" key="3">
    <source>
        <dbReference type="Proteomes" id="UP000464657"/>
    </source>
</evidence>
<reference evidence="2 3" key="1">
    <citation type="journal article" date="2013" name="Int. J. Syst. Evol. Microbiol.">
        <title>Kordia antarctica sp. nov., isolated from Antarctic seawater.</title>
        <authorList>
            <person name="Baek K."/>
            <person name="Choi A."/>
            <person name="Kang I."/>
            <person name="Lee K."/>
            <person name="Cho J.C."/>
        </authorList>
    </citation>
    <scope>NUCLEOTIDE SEQUENCE [LARGE SCALE GENOMIC DNA]</scope>
    <source>
        <strain evidence="2 3">IMCC3317</strain>
    </source>
</reference>
<organism evidence="2 3">
    <name type="scientific">Kordia antarctica</name>
    <dbReference type="NCBI Taxonomy" id="1218801"/>
    <lineage>
        <taxon>Bacteria</taxon>
        <taxon>Pseudomonadati</taxon>
        <taxon>Bacteroidota</taxon>
        <taxon>Flavobacteriia</taxon>
        <taxon>Flavobacteriales</taxon>
        <taxon>Flavobacteriaceae</taxon>
        <taxon>Kordia</taxon>
    </lineage>
</organism>
<dbReference type="PROSITE" id="PS51257">
    <property type="entry name" value="PROKAR_LIPOPROTEIN"/>
    <property type="match status" value="1"/>
</dbReference>
<dbReference type="KEGG" id="kan:IMCC3317_18320"/>
<keyword evidence="3" id="KW-1185">Reference proteome</keyword>
<dbReference type="OrthoDB" id="1429439at2"/>
<dbReference type="RefSeq" id="WP_160129173.1">
    <property type="nucleotide sequence ID" value="NZ_CP019288.1"/>
</dbReference>
<feature type="chain" id="PRO_5029727331" evidence="1">
    <location>
        <begin position="26"/>
        <end position="266"/>
    </location>
</feature>
<dbReference type="AlphaFoldDB" id="A0A7L4ZJ86"/>
<sequence>MKKTINQHFKIMYLVCLLVLTVACSDTEETNSNNIQEATIEKILQDMKKVGDAKGKIVVFEMKNYKGQDYKEHFELIENSTKVLAFATGLKNNSKSPGDNYTVTCTWGDGDTTVTECGESAGCAGQATWDCLENGGCATVCNAKITYTPSITESSVAKNNKPIQQILAILDEVVKTSTANNKGVTFTISRNKDTYKLKELSFIETSQKNNMKSGRTFQVDCYDGEGELLWQESYYDTLSASAGILKCTDEDGGCAEICEIYAAFYP</sequence>
<feature type="signal peptide" evidence="1">
    <location>
        <begin position="1"/>
        <end position="25"/>
    </location>
</feature>
<evidence type="ECO:0000256" key="1">
    <source>
        <dbReference type="SAM" id="SignalP"/>
    </source>
</evidence>
<name>A0A7L4ZJ86_9FLAO</name>
<proteinExistence type="predicted"/>
<dbReference type="EMBL" id="CP019288">
    <property type="protein sequence ID" value="QHI36469.1"/>
    <property type="molecule type" value="Genomic_DNA"/>
</dbReference>